<dbReference type="RefSeq" id="WP_366924774.1">
    <property type="nucleotide sequence ID" value="NZ_CP121694.1"/>
</dbReference>
<feature type="compositionally biased region" description="Basic and acidic residues" evidence="1">
    <location>
        <begin position="47"/>
        <end position="60"/>
    </location>
</feature>
<dbReference type="Proteomes" id="UP001329915">
    <property type="component" value="Chromosome"/>
</dbReference>
<evidence type="ECO:0000256" key="1">
    <source>
        <dbReference type="SAM" id="MobiDB-lite"/>
    </source>
</evidence>
<gene>
    <name evidence="2" type="ORF">MFMK1_001769</name>
</gene>
<keyword evidence="3" id="KW-1185">Reference proteome</keyword>
<evidence type="ECO:0000313" key="3">
    <source>
        <dbReference type="Proteomes" id="UP001329915"/>
    </source>
</evidence>
<sequence length="60" mass="7131">MAEKIPWIRNESFDPSYEFATPLDASKEELSQFEIKDEKEQDEPPDDDPHVNKKDFDKLF</sequence>
<evidence type="ECO:0000313" key="2">
    <source>
        <dbReference type="EMBL" id="WRO21948.1"/>
    </source>
</evidence>
<feature type="region of interest" description="Disordered" evidence="1">
    <location>
        <begin position="34"/>
        <end position="60"/>
    </location>
</feature>
<protein>
    <submittedName>
        <fullName evidence="2">Uncharacterized protein</fullName>
    </submittedName>
</protein>
<reference evidence="2 3" key="1">
    <citation type="submission" date="2023-04" db="EMBL/GenBank/DDBJ databases">
        <authorList>
            <person name="Hsu D."/>
        </authorList>
    </citation>
    <scope>NUCLEOTIDE SEQUENCE [LARGE SCALE GENOMIC DNA]</scope>
    <source>
        <strain evidence="2 3">MK1</strain>
    </source>
</reference>
<dbReference type="KEGG" id="dbc:MFMK1_001769"/>
<dbReference type="EMBL" id="CP121694">
    <property type="protein sequence ID" value="WRO21948.1"/>
    <property type="molecule type" value="Genomic_DNA"/>
</dbReference>
<accession>A0AAU0UMW3</accession>
<organism evidence="2 3">
    <name type="scientific">Metallumcola ferriviriculae</name>
    <dbReference type="NCBI Taxonomy" id="3039180"/>
    <lineage>
        <taxon>Bacteria</taxon>
        <taxon>Bacillati</taxon>
        <taxon>Bacillota</taxon>
        <taxon>Clostridia</taxon>
        <taxon>Neomoorellales</taxon>
        <taxon>Desulfitibacteraceae</taxon>
        <taxon>Metallumcola</taxon>
    </lineage>
</organism>
<proteinExistence type="predicted"/>
<dbReference type="AlphaFoldDB" id="A0AAU0UMW3"/>
<name>A0AAU0UMW3_9FIRM</name>